<dbReference type="InterPro" id="IPR036872">
    <property type="entry name" value="CH_dom_sf"/>
</dbReference>
<keyword evidence="14" id="KW-0009">Actin-binding</keyword>
<feature type="region of interest" description="Disordered" evidence="18">
    <location>
        <begin position="3418"/>
        <end position="3438"/>
    </location>
</feature>
<keyword evidence="19" id="KW-1133">Transmembrane helix</keyword>
<feature type="compositionally biased region" description="Basic and acidic residues" evidence="18">
    <location>
        <begin position="3299"/>
        <end position="3316"/>
    </location>
</feature>
<protein>
    <recommendedName>
        <fullName evidence="4">F-actin monooxygenase</fullName>
        <ecNumber evidence="4">1.14.13.225</ecNumber>
    </recommendedName>
</protein>
<dbReference type="InterPro" id="IPR022735">
    <property type="entry name" value="bMERB_dom"/>
</dbReference>
<evidence type="ECO:0000256" key="3">
    <source>
        <dbReference type="ARBA" id="ARBA00008223"/>
    </source>
</evidence>
<feature type="compositionally biased region" description="Polar residues" evidence="18">
    <location>
        <begin position="3357"/>
        <end position="3374"/>
    </location>
</feature>
<dbReference type="PROSITE" id="PS50023">
    <property type="entry name" value="LIM_DOMAIN_2"/>
    <property type="match status" value="1"/>
</dbReference>
<feature type="region of interest" description="Disordered" evidence="18">
    <location>
        <begin position="2391"/>
        <end position="2458"/>
    </location>
</feature>
<keyword evidence="24" id="KW-1185">Reference proteome</keyword>
<evidence type="ECO:0000313" key="23">
    <source>
        <dbReference type="EMBL" id="CAG9809905.1"/>
    </source>
</evidence>
<feature type="region of interest" description="Disordered" evidence="18">
    <location>
        <begin position="3825"/>
        <end position="3851"/>
    </location>
</feature>
<feature type="compositionally biased region" description="Low complexity" evidence="18">
    <location>
        <begin position="2840"/>
        <end position="2859"/>
    </location>
</feature>
<feature type="compositionally biased region" description="Low complexity" evidence="18">
    <location>
        <begin position="1547"/>
        <end position="1565"/>
    </location>
</feature>
<dbReference type="GO" id="GO:0046872">
    <property type="term" value="F:metal ion binding"/>
    <property type="evidence" value="ECO:0007669"/>
    <property type="project" value="UniProtKB-KW"/>
</dbReference>
<dbReference type="EMBL" id="OU895879">
    <property type="protein sequence ID" value="CAG9809905.1"/>
    <property type="molecule type" value="Genomic_DNA"/>
</dbReference>
<keyword evidence="9 16" id="KW-0862">Zinc</keyword>
<name>A0A9N9S5X1_9DIPT</name>
<feature type="compositionally biased region" description="Acidic residues" evidence="18">
    <location>
        <begin position="1188"/>
        <end position="1210"/>
    </location>
</feature>
<keyword evidence="13 16" id="KW-0440">LIM domain</keyword>
<evidence type="ECO:0000259" key="20">
    <source>
        <dbReference type="PROSITE" id="PS50021"/>
    </source>
</evidence>
<feature type="coiled-coil region" evidence="17">
    <location>
        <begin position="1402"/>
        <end position="1433"/>
    </location>
</feature>
<dbReference type="GO" id="GO:0003779">
    <property type="term" value="F:actin binding"/>
    <property type="evidence" value="ECO:0007669"/>
    <property type="project" value="UniProtKB-KW"/>
</dbReference>
<keyword evidence="11" id="KW-0560">Oxidoreductase</keyword>
<feature type="compositionally biased region" description="Basic and acidic residues" evidence="18">
    <location>
        <begin position="1466"/>
        <end position="1484"/>
    </location>
</feature>
<feature type="region of interest" description="Disordered" evidence="18">
    <location>
        <begin position="4123"/>
        <end position="4288"/>
    </location>
</feature>
<keyword evidence="5" id="KW-0963">Cytoplasm</keyword>
<feature type="compositionally biased region" description="Acidic residues" evidence="18">
    <location>
        <begin position="1139"/>
        <end position="1163"/>
    </location>
</feature>
<feature type="region of interest" description="Disordered" evidence="18">
    <location>
        <begin position="1770"/>
        <end position="1919"/>
    </location>
</feature>
<dbReference type="GO" id="GO:0005737">
    <property type="term" value="C:cytoplasm"/>
    <property type="evidence" value="ECO:0007669"/>
    <property type="project" value="UniProtKB-SubCell"/>
</dbReference>
<comment type="subcellular location">
    <subcellularLocation>
        <location evidence="2">Cytoplasm</location>
    </subcellularLocation>
</comment>
<evidence type="ECO:0000256" key="2">
    <source>
        <dbReference type="ARBA" id="ARBA00004496"/>
    </source>
</evidence>
<dbReference type="Pfam" id="PF00307">
    <property type="entry name" value="CH"/>
    <property type="match status" value="1"/>
</dbReference>
<evidence type="ECO:0000256" key="14">
    <source>
        <dbReference type="ARBA" id="ARBA00023203"/>
    </source>
</evidence>
<feature type="compositionally biased region" description="Polar residues" evidence="18">
    <location>
        <begin position="4235"/>
        <end position="4247"/>
    </location>
</feature>
<feature type="region of interest" description="Disordered" evidence="18">
    <location>
        <begin position="2609"/>
        <end position="2639"/>
    </location>
</feature>
<dbReference type="Gene3D" id="2.10.110.10">
    <property type="entry name" value="Cysteine Rich Protein"/>
    <property type="match status" value="1"/>
</dbReference>
<keyword evidence="10" id="KW-0521">NADP</keyword>
<feature type="compositionally biased region" description="Polar residues" evidence="18">
    <location>
        <begin position="2817"/>
        <end position="2828"/>
    </location>
</feature>
<dbReference type="FunFam" id="1.10.418.10:FF:000085">
    <property type="entry name" value="protein-methionine sulfoxide oxidase Mical isoform X3"/>
    <property type="match status" value="1"/>
</dbReference>
<dbReference type="Gene3D" id="3.50.50.60">
    <property type="entry name" value="FAD/NAD(P)-binding domain"/>
    <property type="match status" value="1"/>
</dbReference>
<evidence type="ECO:0000256" key="10">
    <source>
        <dbReference type="ARBA" id="ARBA00022857"/>
    </source>
</evidence>
<dbReference type="FunFam" id="3.50.50.60:FF:000004">
    <property type="entry name" value="protein-methionine sulfoxide oxidase MICAL2 isoform X1"/>
    <property type="match status" value="1"/>
</dbReference>
<feature type="compositionally biased region" description="Basic and acidic residues" evidence="18">
    <location>
        <begin position="1770"/>
        <end position="1829"/>
    </location>
</feature>
<feature type="compositionally biased region" description="Basic and acidic residues" evidence="18">
    <location>
        <begin position="1886"/>
        <end position="1898"/>
    </location>
</feature>
<feature type="compositionally biased region" description="Basic and acidic residues" evidence="18">
    <location>
        <begin position="688"/>
        <end position="705"/>
    </location>
</feature>
<feature type="compositionally biased region" description="Low complexity" evidence="18">
    <location>
        <begin position="2898"/>
        <end position="2927"/>
    </location>
</feature>
<evidence type="ECO:0000256" key="9">
    <source>
        <dbReference type="ARBA" id="ARBA00022833"/>
    </source>
</evidence>
<feature type="compositionally biased region" description="Basic and acidic residues" evidence="18">
    <location>
        <begin position="1321"/>
        <end position="1336"/>
    </location>
</feature>
<evidence type="ECO:0000256" key="19">
    <source>
        <dbReference type="SAM" id="Phobius"/>
    </source>
</evidence>
<proteinExistence type="inferred from homology"/>
<evidence type="ECO:0000256" key="5">
    <source>
        <dbReference type="ARBA" id="ARBA00022490"/>
    </source>
</evidence>
<feature type="region of interest" description="Disordered" evidence="18">
    <location>
        <begin position="3747"/>
        <end position="3801"/>
    </location>
</feature>
<feature type="compositionally biased region" description="Basic and acidic residues" evidence="18">
    <location>
        <begin position="1722"/>
        <end position="1736"/>
    </location>
</feature>
<dbReference type="InterPro" id="IPR001781">
    <property type="entry name" value="Znf_LIM"/>
</dbReference>
<feature type="region of interest" description="Disordered" evidence="18">
    <location>
        <begin position="2794"/>
        <end position="2859"/>
    </location>
</feature>
<dbReference type="PROSITE" id="PS51848">
    <property type="entry name" value="BMERB"/>
    <property type="match status" value="1"/>
</dbReference>
<feature type="compositionally biased region" description="Basic and acidic residues" evidence="18">
    <location>
        <begin position="2804"/>
        <end position="2815"/>
    </location>
</feature>
<feature type="compositionally biased region" description="Basic and acidic residues" evidence="18">
    <location>
        <begin position="1910"/>
        <end position="1919"/>
    </location>
</feature>
<dbReference type="PANTHER" id="PTHR23167:SF54">
    <property type="entry name" value="[F-ACTIN]-MONOOXYGENASE MICAL"/>
    <property type="match status" value="1"/>
</dbReference>
<feature type="compositionally biased region" description="Low complexity" evidence="18">
    <location>
        <begin position="3336"/>
        <end position="3347"/>
    </location>
</feature>
<feature type="compositionally biased region" description="Basic and acidic residues" evidence="18">
    <location>
        <begin position="1606"/>
        <end position="1625"/>
    </location>
</feature>
<feature type="compositionally biased region" description="Basic and acidic residues" evidence="18">
    <location>
        <begin position="3774"/>
        <end position="3789"/>
    </location>
</feature>
<feature type="compositionally biased region" description="Basic and acidic residues" evidence="18">
    <location>
        <begin position="1283"/>
        <end position="1303"/>
    </location>
</feature>
<reference evidence="23" key="1">
    <citation type="submission" date="2022-01" db="EMBL/GenBank/DDBJ databases">
        <authorList>
            <person name="King R."/>
        </authorList>
    </citation>
    <scope>NUCLEOTIDE SEQUENCE</scope>
</reference>
<dbReference type="EC" id="1.14.13.225" evidence="4"/>
<evidence type="ECO:0000259" key="21">
    <source>
        <dbReference type="PROSITE" id="PS50023"/>
    </source>
</evidence>
<feature type="region of interest" description="Disordered" evidence="18">
    <location>
        <begin position="688"/>
        <end position="725"/>
    </location>
</feature>
<evidence type="ECO:0000256" key="18">
    <source>
        <dbReference type="SAM" id="MobiDB-lite"/>
    </source>
</evidence>
<comment type="cofactor">
    <cofactor evidence="1">
        <name>FAD</name>
        <dbReference type="ChEBI" id="CHEBI:57692"/>
    </cofactor>
</comment>
<dbReference type="OrthoDB" id="20799at2759"/>
<keyword evidence="17" id="KW-0175">Coiled coil</keyword>
<feature type="transmembrane region" description="Helical" evidence="19">
    <location>
        <begin position="4569"/>
        <end position="4592"/>
    </location>
</feature>
<evidence type="ECO:0000256" key="15">
    <source>
        <dbReference type="ARBA" id="ARBA00049522"/>
    </source>
</evidence>
<evidence type="ECO:0000256" key="1">
    <source>
        <dbReference type="ARBA" id="ARBA00001974"/>
    </source>
</evidence>
<evidence type="ECO:0000256" key="13">
    <source>
        <dbReference type="ARBA" id="ARBA00023038"/>
    </source>
</evidence>
<feature type="coiled-coil region" evidence="17">
    <location>
        <begin position="4300"/>
        <end position="4331"/>
    </location>
</feature>
<dbReference type="PROSITE" id="PS50021">
    <property type="entry name" value="CH"/>
    <property type="match status" value="1"/>
</dbReference>
<feature type="compositionally biased region" description="Low complexity" evidence="18">
    <location>
        <begin position="3752"/>
        <end position="3773"/>
    </location>
</feature>
<keyword evidence="12" id="KW-0503">Monooxygenase</keyword>
<comment type="catalytic activity">
    <reaction evidence="15">
        <text>L-methionyl-[F-actin] + NADPH + O2 + H(+) = L-methionyl-(R)-S-oxide-[F-actin] + NADP(+) + H2O</text>
        <dbReference type="Rhea" id="RHEA:51308"/>
        <dbReference type="Rhea" id="RHEA-COMP:12953"/>
        <dbReference type="Rhea" id="RHEA-COMP:12956"/>
        <dbReference type="ChEBI" id="CHEBI:15377"/>
        <dbReference type="ChEBI" id="CHEBI:15378"/>
        <dbReference type="ChEBI" id="CHEBI:15379"/>
        <dbReference type="ChEBI" id="CHEBI:16044"/>
        <dbReference type="ChEBI" id="CHEBI:45764"/>
        <dbReference type="ChEBI" id="CHEBI:57783"/>
        <dbReference type="ChEBI" id="CHEBI:58349"/>
        <dbReference type="EC" id="1.14.13.225"/>
    </reaction>
</comment>
<keyword evidence="19" id="KW-0472">Membrane</keyword>
<evidence type="ECO:0000256" key="7">
    <source>
        <dbReference type="ARBA" id="ARBA00022723"/>
    </source>
</evidence>
<feature type="compositionally biased region" description="Polar residues" evidence="18">
    <location>
        <begin position="1509"/>
        <end position="1522"/>
    </location>
</feature>
<feature type="compositionally biased region" description="Basic and acidic residues" evidence="18">
    <location>
        <begin position="1211"/>
        <end position="1222"/>
    </location>
</feature>
<sequence>MHRQNFHYNAGQQTSEQVMEAMKENDAAALAAEMFDHFSSAVTMRQIMGLFRSMCDTIGLRPGPINEFYPKLKAKIKNWKAQALWKKIDARLSHRVYNKGTACSGIRVLVIGAGPCGLRTAIEAQLLGAKVVVLEKRDRITRNNVLHLWPFLIHDLRALGAKKFYGKFCAGSIDHISIRQLQCLMLKISLLLGIEIHEGVSFEGLVEPSEGLGWRCMAMPSDHPVTHFEFDCLLGADGKRNTLSGFGRKEFRGKLAIAITANFINRRTEEEARIEEISGVAFIFNQSFFKELYHQTGIDLENIVYYKDDTHYFVMTAKKHSLLDKGVIIQDFSDPAELLHPNNVNTQKLQDYAREAADFSTKYQMPTFEFAVNHYGKPDVAMFDFTSMFAAENSSRMIVRKNYRLLMGIVGDSLLEPFWPSGSGCARGFLSAMDAAYAIKLFANSNNSLLSVLSQRESIYRLLAQTTPENLHRDHGGYTLDPMTRYPNLNRQFVLPHQVKHLLDTDDPSLLELTFMDTNTIQSLPEPPVKTRKRRTADTTPMANVLLAWIRSHLKDQEFISEIVEPSQIFTNGKVLCALIHRYRPDLCDWNAIENALPEESNEIAFGIFEKEFKIPPVMSADESITLQDVDIKTWLHYLEQICEVFRGEIPHVKHPKLDYAEFKQKTQTQKTNNMSDFTKLHRIAAAKREAANDENGAKKSRDKLPVSPTPPTVEHRRGRKRRSYEKYGGNIEERMARLAEIDANRIDRQNRRRQQRKNQTDNFVKSLQMLQIANFLRESGIEETTDAFEDYSIYMYRQNAPEFTDRVKELEKKLLYPDREKGIPSALPRSGNILDDPFSNRIRNIEEKFTTKNAAATNKKPKDLLRAIGKIESNDWNVKEIEKKMLMSKKITDIGKSREKVPKWNREQFEARQNKMQKPDCQDASEIKYKEIDETIKALDKQLKEGSALDRGERGKNKVASIAASTFGKKKGEENQQPAKNSGLILSSQGVSESCHFCKQRVYLMEKINAEGLVLHRSCLKCHHCHTNLRLGGYAFDRENPDGKFYCTQHFKLPPKDSKFVPKRLQHKQRQADYAAFKAQQQKHRNSEERATGDDLDNRGKTPERIEFENADERSYCEEEADQIMDENEWTDLNFGTGDEDSVDDESSSDETDTESDSDNFEDPVGVDAQTLQLASDWIDKRSTMQDSEDEFYGYSSEDDDADSQTEGEELAKAREMRMNEVKLQPPPTYILTDTETEGVKNSMTQNNENINNQKSDLVSNSSQSNNYIPPNSLDPSSQSNLKDELLKNDMMKKLSLKEKWLNDNPPKLKQPTSVTNEPKPSHMDVEDEKKKEEKKSFLNGIFSSVKQFIKHEKPHEKKKEPTPPPKEEDFDEIFKDADQEVCLVGNVERKIQKFLQKQKSGEVREEADDILNEIKEEKDRLEKHVRDMEQKRFSDNMQAIKSSVAESKVASMKEVNLTKYFPKQQDKKPPAVAKNRDVKALKDVNLSKYFPSQSSPPFGKKGSGSPNEQSATSSAAQSPLTPRKNINEIDLGSYFPTTPTESRKTSTCTPPSSPLSENPPSLSRKNSITRYVVANSIPANPPPPAPKKNILSLQTVKKQVPKNEGSKKENVDKSEKLKLEMPKEKKKKHDFNMFDQLLDGSADLDQTKNIEVEIFDNLIDEQKLELSPSQEYEKIFNNKVLNGSSSESKDVSPVENGTVKKGTKKVTKEKSPKKATKTKVVAEKEEQEEQESKSSKSKSPVKNEESLDLDPKIIQLLNKQYQKLLVEYERNSKSPENEQHKIDEIKNPQELIAEQHPRKCENKRKSPQKSEDCKKFKESANEIKLIEDEQTSSEEPKLFNQNETPRKMSLDAVDGNIPLEEESVVSRLERKYRRSSIKSADNSESTKDDDLKEKAVSNEQMNMPVQQIEEKKDEEEKPYSIIERLEQKLRQKRALAETYLNESLSGPVDEYPKLESVSIVKKKDQKIAERKNQIEDYSGPLIKEKTYEKKVEDNSLVIQKIFNKEEKLSDIFQEEPKLIKRESNENSSGSFREVRKSNENIDRHKEDKFAELFQENLPTDHDSYKNINVSNNFEEKRKSIDYETFNIDSLIEPQFDQMDFELIYQNAQYSPRNSRKKAQNNQESKIQKEEILENKARQAVMELIESNKVKETQKEPTSNHITKLTVVENRVDDKPPIHQKVQTLNKPKGQDEDYEEIKRLLKDEEKGRKHEDYSEYSLTLPEKNLKPTKQHQKEKECFEGLPKENINDIFSELQMTEMETERALKEFQDNFDALNNNEEVLKMNKPEKKRNKKKANKYEKNIDNDKEALNIKKKVINDNIEVKSSAKQDVSNGSNTRMDTESLRMKNSELKTVKPEIYPVKYIEERRKSIQDDLIEIESGISERPIDINDLFGRKNSGEDRRNTKDVQNKFDENNEADSFKIPRVRLSEDSSNNNTQRRRSSAENTNMKFGESSQMDCKYDNQIKLSSISTDKDENKTKDIQTQGNQTQKASSKYLNVLKEISSELIGYDDEPVIFNPNEWKPEIAQVNVNKEPSLPKDKINQNYTNVLQDISNSLVGSDFYNNYDSNREKNYSQIIPPNVQDLKSMADYSDTLPNARHGMYVDDSTDTELLTPVPPPRRHRLTDNRDTPDSLFNPRRKMLSPTKSIDDTISGISSTEYFDHYYSVAHNNNNFNELDKYDLNAPSFSKEPDILKTKPRIADDTAVKYSSYNRNLSESPVRKISSALKVYSNDDNKYETKLLSERSKTLHQRKEDFLKNQSGDSRNPYIREMMRQDVDNPININDIKFIRKHPSVPLPTSTHKNVEKSLSEKYQPRTLSSPITSPRVQLSYGRSPLVPSSSYTRSTLSSTNRIPSMSSYKTASTSSHILSSSHALTPPASYGSSSYSTRNRAVTSYSDPITSSHSRSTSRPLSYTASSNNNKSSRLSSRDAQSDTESDEVLNSATEISTDSEFDQDPINHEPPKIFINDSHVRHRHPARVHVKQTRTETMKNTENSRTNGKHDQNVHLKFKPLVEVDPSIVRREPLKNPLPGNYLLSKTASTEGIASKKSLELKKRYLLGGDTGSNAVLKSDSASALDMKFKSFASNISECQKKLNPATEISPSMQTFLQRIDRNNELNKSQHSFGISKELKDKYNNNNNNNNSNDQEEKENCPLDLNKKQEVTIETVNTTLIETKIREMSPEVPKLPEIEIIETIDLTTPEKKQPIVDLDNVEIPQNTIDDNKQFIENMEKSTSVQETNLKIKSKLDSMFIDLTVDSPPKENHINGTANKEQIYNNNIISAVPDIISNISTKLNGASKDEESIERPRSPAHETTIEVPQMWTKPVDTAKDIDTDSLSNNSSTSSLEDIPHFILDSTTSPETQNENANFQNQPPRLEVRDSSGELMQIDSLMIVDGQYIGDPEDLPLFEDQQPTATMPERAENSSIEGSISSTKPLKFDTKNENKLESLKHLPLIVAHEDIPNESHVQLRFSDKISPIQTPEDGDKTPLAGAVPLAHISDSENEITGQGLTETELSDWAADDAVSENFMDIEFVLNSGKGTMKRNKKLRSLKSESERLKSRSPKKTNKGDSECGILKNLAIEEIDFMDTGSEAESIETHSASNRVVLKNHGYVKFVDHQYNGSINRSGYNAYENDKNKAKEKSPPPPVVEAINMEIVNVDFIEQGAYILNNNHDNCNINEQKTPVNEDDGGQLLDSLNASCDDIDEDSLIAIDDKNQESLPTTTITTTETEDLTIVTSPLESLPKYMVEPTTPTNNTTTISSTVISSTSTPSDKYEEYERARFERNSAERASSTSRMSREHIEEMGGYEEYVKSLQMKIAQISSGRESLEKKTRRKLSKSDLLGSTELPDDFSNKPLDNKSIFGTLMQVEAPQTLSKKLEELTKERTKQKDIIHDLVMNKLQAKKQLNAEKRLNRSKNRTNFMSSMNQPNAEQQDTNVLTEITSNKEPINNSNSHVINYNERKHNDYPAFDSFKSQSAHSSPTKVTKAQSFNYYRHRSIERNVDDAENFRTPAPPPRNRLYSDLMNNAEKMREDARARAKLKSNEDLGLSPEEKILILRKKYNLMQNDNYVRGQNMPSIFANGRNQSDDMKYREKKLSVSKSFNDISLINRLSKDYPASTFQKPITDCMSDPNLADASIKDSTKDVSTSTKTNKSHRRDSDRRRSLIQTVSDFFHKKRDQSASNKDLTSTPSTASKDKLSENSSSTMSVFSRFKLSPKSKESSKDKAKEKESTPPYTNERSRSVASLKQPVLTAVEIDDQAPPIPPLPKNYQRSDDEEFPDLNGTKNELKKLRAMSKASKQAELKRLRIAQEIKREQDEIDLKIKDLETRGVEIEKFLRGEGQNTEQLNESSHSQVGATDEELLKELLDIWRSITQMKKRDEELIIRQQELQLEHRHAQLKEELSIRLSCSKLDKSAQDVAAEGAILSEMLEIVSKRAALRPTEYPSTSLNSENISLPVLPPQTTINPLLQHQYSQQPTPANTSNRYQPIASNHPNVVHHKFSSQSHNQEHDVSPHDDENNFLFDNIEHVYLRTNMSLLHDCEVLLETYEEQMKVTAPQPIQQNWPRFNAHMVLVIIEFLVLYISILYFSLSQINK</sequence>
<keyword evidence="7 16" id="KW-0479">Metal-binding</keyword>
<feature type="region of interest" description="Disordered" evidence="18">
    <location>
        <begin position="2983"/>
        <end position="3003"/>
    </location>
</feature>
<feature type="compositionally biased region" description="Basic and acidic residues" evidence="18">
    <location>
        <begin position="2391"/>
        <end position="2431"/>
    </location>
</feature>
<feature type="region of interest" description="Disordered" evidence="18">
    <location>
        <begin position="1460"/>
        <end position="1628"/>
    </location>
</feature>
<feature type="domain" description="Calponin-homology (CH)" evidence="20">
    <location>
        <begin position="540"/>
        <end position="647"/>
    </location>
</feature>
<feature type="compositionally biased region" description="Polar residues" evidence="18">
    <location>
        <begin position="3424"/>
        <end position="3435"/>
    </location>
</feature>
<reference evidence="23" key="2">
    <citation type="submission" date="2022-10" db="EMBL/GenBank/DDBJ databases">
        <authorList>
            <consortium name="ENA_rothamsted_submissions"/>
            <consortium name="culmorum"/>
            <person name="King R."/>
        </authorList>
    </citation>
    <scope>NUCLEOTIDE SEQUENCE</scope>
</reference>
<dbReference type="Proteomes" id="UP001153620">
    <property type="component" value="Chromosome 3"/>
</dbReference>
<keyword evidence="6" id="KW-0285">Flavoprotein</keyword>
<evidence type="ECO:0000256" key="17">
    <source>
        <dbReference type="SAM" id="Coils"/>
    </source>
</evidence>
<feature type="compositionally biased region" description="Basic and acidic residues" evidence="18">
    <location>
        <begin position="4219"/>
        <end position="4233"/>
    </location>
</feature>
<feature type="region of interest" description="Disordered" evidence="18">
    <location>
        <begin position="1132"/>
        <end position="1336"/>
    </location>
</feature>
<feature type="compositionally biased region" description="Polar residues" evidence="18">
    <location>
        <begin position="1241"/>
        <end position="1282"/>
    </location>
</feature>
<feature type="compositionally biased region" description="Low complexity" evidence="18">
    <location>
        <begin position="3137"/>
        <end position="3146"/>
    </location>
</feature>
<dbReference type="Pfam" id="PF25413">
    <property type="entry name" value="Rossman_Mical"/>
    <property type="match status" value="1"/>
</dbReference>
<feature type="compositionally biased region" description="Basic and acidic residues" evidence="18">
    <location>
        <begin position="1743"/>
        <end position="1753"/>
    </location>
</feature>
<dbReference type="Pfam" id="PF00412">
    <property type="entry name" value="LIM"/>
    <property type="match status" value="1"/>
</dbReference>
<dbReference type="InterPro" id="IPR050540">
    <property type="entry name" value="F-actin_Monoox_Mical"/>
</dbReference>
<feature type="compositionally biased region" description="Basic and acidic residues" evidence="18">
    <location>
        <begin position="1086"/>
        <end position="1118"/>
    </location>
</feature>
<evidence type="ECO:0000313" key="24">
    <source>
        <dbReference type="Proteomes" id="UP001153620"/>
    </source>
</evidence>
<comment type="similarity">
    <text evidence="3">Belongs to the Mical family.</text>
</comment>
<feature type="compositionally biased region" description="Basic and acidic residues" evidence="18">
    <location>
        <begin position="1351"/>
        <end position="1372"/>
    </location>
</feature>
<feature type="region of interest" description="Disordered" evidence="18">
    <location>
        <begin position="3298"/>
        <end position="3326"/>
    </location>
</feature>
<feature type="compositionally biased region" description="Low complexity" evidence="18">
    <location>
        <begin position="1492"/>
        <end position="1508"/>
    </location>
</feature>
<feature type="region of interest" description="Disordered" evidence="18">
    <location>
        <begin position="3129"/>
        <end position="3153"/>
    </location>
</feature>
<evidence type="ECO:0000256" key="11">
    <source>
        <dbReference type="ARBA" id="ARBA00023002"/>
    </source>
</evidence>
<dbReference type="Pfam" id="PF12130">
    <property type="entry name" value="bMERB_dom"/>
    <property type="match status" value="1"/>
</dbReference>
<feature type="coiled-coil region" evidence="17">
    <location>
        <begin position="2259"/>
        <end position="2310"/>
    </location>
</feature>
<dbReference type="SMART" id="SM01203">
    <property type="entry name" value="DUF3585"/>
    <property type="match status" value="1"/>
</dbReference>
<organism evidence="23 24">
    <name type="scientific">Chironomus riparius</name>
    <dbReference type="NCBI Taxonomy" id="315576"/>
    <lineage>
        <taxon>Eukaryota</taxon>
        <taxon>Metazoa</taxon>
        <taxon>Ecdysozoa</taxon>
        <taxon>Arthropoda</taxon>
        <taxon>Hexapoda</taxon>
        <taxon>Insecta</taxon>
        <taxon>Pterygota</taxon>
        <taxon>Neoptera</taxon>
        <taxon>Endopterygota</taxon>
        <taxon>Diptera</taxon>
        <taxon>Nematocera</taxon>
        <taxon>Chironomoidea</taxon>
        <taxon>Chironomidae</taxon>
        <taxon>Chironominae</taxon>
        <taxon>Chironomus</taxon>
    </lineage>
</organism>
<accession>A0A9N9S5X1</accession>
<dbReference type="GO" id="GO:0120501">
    <property type="term" value="F:F-actin monooxygenase activity"/>
    <property type="evidence" value="ECO:0007669"/>
    <property type="project" value="UniProtKB-EC"/>
</dbReference>
<feature type="region of interest" description="Disordered" evidence="18">
    <location>
        <begin position="3545"/>
        <end position="3572"/>
    </location>
</feature>
<feature type="compositionally biased region" description="Polar residues" evidence="18">
    <location>
        <begin position="2445"/>
        <end position="2458"/>
    </location>
</feature>
<gene>
    <name evidence="23" type="ORF">CHIRRI_LOCUS12725</name>
</gene>
<dbReference type="SUPFAM" id="SSF51905">
    <property type="entry name" value="FAD/NAD(P)-binding domain"/>
    <property type="match status" value="1"/>
</dbReference>
<evidence type="ECO:0000259" key="22">
    <source>
        <dbReference type="PROSITE" id="PS51848"/>
    </source>
</evidence>
<evidence type="ECO:0000256" key="6">
    <source>
        <dbReference type="ARBA" id="ARBA00022630"/>
    </source>
</evidence>
<feature type="region of interest" description="Disordered" evidence="18">
    <location>
        <begin position="2897"/>
        <end position="2963"/>
    </location>
</feature>
<evidence type="ECO:0000256" key="8">
    <source>
        <dbReference type="ARBA" id="ARBA00022827"/>
    </source>
</evidence>
<dbReference type="InterPro" id="IPR057494">
    <property type="entry name" value="Rossman_Mical"/>
</dbReference>
<dbReference type="InterPro" id="IPR036188">
    <property type="entry name" value="FAD/NAD-bd_sf"/>
</dbReference>
<feature type="region of interest" description="Disordered" evidence="18">
    <location>
        <begin position="3331"/>
        <end position="3350"/>
    </location>
</feature>
<feature type="region of interest" description="Disordered" evidence="18">
    <location>
        <begin position="1072"/>
        <end position="1119"/>
    </location>
</feature>
<evidence type="ECO:0000256" key="4">
    <source>
        <dbReference type="ARBA" id="ARBA00012709"/>
    </source>
</evidence>
<evidence type="ECO:0000256" key="16">
    <source>
        <dbReference type="PROSITE-ProRule" id="PRU00125"/>
    </source>
</evidence>
<dbReference type="InterPro" id="IPR001715">
    <property type="entry name" value="CH_dom"/>
</dbReference>
<feature type="region of interest" description="Disordered" evidence="18">
    <location>
        <begin position="1350"/>
        <end position="1372"/>
    </location>
</feature>
<feature type="domain" description="BMERB" evidence="22">
    <location>
        <begin position="4301"/>
        <end position="4441"/>
    </location>
</feature>
<keyword evidence="19" id="KW-0812">Transmembrane</keyword>
<dbReference type="SUPFAM" id="SSF47576">
    <property type="entry name" value="Calponin-homology domain, CH-domain"/>
    <property type="match status" value="1"/>
</dbReference>
<dbReference type="Gene3D" id="1.10.418.10">
    <property type="entry name" value="Calponin-like domain"/>
    <property type="match status" value="1"/>
</dbReference>
<dbReference type="SMART" id="SM00033">
    <property type="entry name" value="CH"/>
    <property type="match status" value="1"/>
</dbReference>
<feature type="domain" description="LIM zinc-binding" evidence="21">
    <location>
        <begin position="994"/>
        <end position="1058"/>
    </location>
</feature>
<feature type="compositionally biased region" description="Polar residues" evidence="18">
    <location>
        <begin position="4182"/>
        <end position="4195"/>
    </location>
</feature>
<dbReference type="PANTHER" id="PTHR23167">
    <property type="entry name" value="CALPONIN HOMOLOGY DOMAIN-CONTAINING PROTEIN DDB_G0272472-RELATED"/>
    <property type="match status" value="1"/>
</dbReference>
<feature type="region of interest" description="Disordered" evidence="18">
    <location>
        <begin position="3357"/>
        <end position="3377"/>
    </location>
</feature>
<keyword evidence="8" id="KW-0274">FAD</keyword>
<feature type="region of interest" description="Disordered" evidence="18">
    <location>
        <begin position="1681"/>
        <end position="1754"/>
    </location>
</feature>
<evidence type="ECO:0000256" key="12">
    <source>
        <dbReference type="ARBA" id="ARBA00023033"/>
    </source>
</evidence>
<dbReference type="CDD" id="cd09439">
    <property type="entry name" value="LIM_Mical"/>
    <property type="match status" value="1"/>
</dbReference>
<dbReference type="SMART" id="SM00132">
    <property type="entry name" value="LIM"/>
    <property type="match status" value="1"/>
</dbReference>